<evidence type="ECO:0000313" key="3">
    <source>
        <dbReference type="Proteomes" id="UP001331761"/>
    </source>
</evidence>
<reference evidence="2 3" key="1">
    <citation type="submission" date="2019-10" db="EMBL/GenBank/DDBJ databases">
        <title>Assembly and Annotation for the nematode Trichostrongylus colubriformis.</title>
        <authorList>
            <person name="Martin J."/>
        </authorList>
    </citation>
    <scope>NUCLEOTIDE SEQUENCE [LARGE SCALE GENOMIC DNA]</scope>
    <source>
        <strain evidence="2">G859</strain>
        <tissue evidence="2">Whole worm</tissue>
    </source>
</reference>
<keyword evidence="3" id="KW-1185">Reference proteome</keyword>
<organism evidence="2 3">
    <name type="scientific">Trichostrongylus colubriformis</name>
    <name type="common">Black scour worm</name>
    <dbReference type="NCBI Taxonomy" id="6319"/>
    <lineage>
        <taxon>Eukaryota</taxon>
        <taxon>Metazoa</taxon>
        <taxon>Ecdysozoa</taxon>
        <taxon>Nematoda</taxon>
        <taxon>Chromadorea</taxon>
        <taxon>Rhabditida</taxon>
        <taxon>Rhabditina</taxon>
        <taxon>Rhabditomorpha</taxon>
        <taxon>Strongyloidea</taxon>
        <taxon>Trichostrongylidae</taxon>
        <taxon>Trichostrongylus</taxon>
    </lineage>
</organism>
<gene>
    <name evidence="2" type="ORF">GCK32_011096</name>
</gene>
<protein>
    <submittedName>
        <fullName evidence="2">Uncharacterized protein</fullName>
    </submittedName>
</protein>
<evidence type="ECO:0000256" key="1">
    <source>
        <dbReference type="SAM" id="SignalP"/>
    </source>
</evidence>
<dbReference type="AlphaFoldDB" id="A0AAN8G3S9"/>
<dbReference type="Proteomes" id="UP001331761">
    <property type="component" value="Unassembled WGS sequence"/>
</dbReference>
<feature type="signal peptide" evidence="1">
    <location>
        <begin position="1"/>
        <end position="25"/>
    </location>
</feature>
<evidence type="ECO:0000313" key="2">
    <source>
        <dbReference type="EMBL" id="KAK5982960.1"/>
    </source>
</evidence>
<name>A0AAN8G3S9_TRICO</name>
<feature type="chain" id="PRO_5043043553" evidence="1">
    <location>
        <begin position="26"/>
        <end position="127"/>
    </location>
</feature>
<proteinExistence type="predicted"/>
<accession>A0AAN8G3S9</accession>
<sequence length="127" mass="14407">MKQYPGLRSLIILGVSFLLVSSSMSQEGFKENGVSTTSSAGIRASSLPLDRTQSDHIDNYYANLDPDKLMNEYGFGRYQWFTYVLCEGMNFFYSSAMYVMPYVGLNPKLECTYKVTDMTLHEVHLAL</sequence>
<keyword evidence="1" id="KW-0732">Signal</keyword>
<dbReference type="EMBL" id="WIXE01004517">
    <property type="protein sequence ID" value="KAK5982960.1"/>
    <property type="molecule type" value="Genomic_DNA"/>
</dbReference>
<comment type="caution">
    <text evidence="2">The sequence shown here is derived from an EMBL/GenBank/DDBJ whole genome shotgun (WGS) entry which is preliminary data.</text>
</comment>